<evidence type="ECO:0000256" key="4">
    <source>
        <dbReference type="ARBA" id="ARBA00004922"/>
    </source>
</evidence>
<proteinExistence type="inferred from homology"/>
<dbReference type="InterPro" id="IPR045252">
    <property type="entry name" value="LPCAT1-like"/>
</dbReference>
<keyword evidence="7" id="KW-0328">Glycosyltransferase</keyword>
<evidence type="ECO:0000256" key="7">
    <source>
        <dbReference type="ARBA" id="ARBA00022676"/>
    </source>
</evidence>
<evidence type="ECO:0000313" key="24">
    <source>
        <dbReference type="Proteomes" id="UP000549394"/>
    </source>
</evidence>
<keyword evidence="12" id="KW-0460">Magnesium</keyword>
<dbReference type="Pfam" id="PF02516">
    <property type="entry name" value="STT3"/>
    <property type="match status" value="1"/>
</dbReference>
<dbReference type="GO" id="GO:0046872">
    <property type="term" value="F:metal ion binding"/>
    <property type="evidence" value="ECO:0007669"/>
    <property type="project" value="UniProtKB-KW"/>
</dbReference>
<evidence type="ECO:0000256" key="13">
    <source>
        <dbReference type="ARBA" id="ARBA00022989"/>
    </source>
</evidence>
<evidence type="ECO:0000256" key="11">
    <source>
        <dbReference type="ARBA" id="ARBA00022824"/>
    </source>
</evidence>
<feature type="transmembrane region" description="Helical" evidence="21">
    <location>
        <begin position="735"/>
        <end position="755"/>
    </location>
</feature>
<keyword evidence="14 21" id="KW-0472">Membrane</keyword>
<feature type="transmembrane region" description="Helical" evidence="21">
    <location>
        <begin position="26"/>
        <end position="51"/>
    </location>
</feature>
<keyword evidence="24" id="KW-1185">Reference proteome</keyword>
<gene>
    <name evidence="23" type="ORF">DGYR_LOCUS7998</name>
</gene>
<evidence type="ECO:0000313" key="23">
    <source>
        <dbReference type="EMBL" id="CAD5119811.1"/>
    </source>
</evidence>
<protein>
    <recommendedName>
        <fullName evidence="18">Dolichyl-diphosphooligosaccharide--protein glycosyltransferase subunit STT3A</fullName>
        <ecNumber evidence="6">2.4.99.18</ecNumber>
    </recommendedName>
</protein>
<comment type="caution">
    <text evidence="23">The sequence shown here is derived from an EMBL/GenBank/DDBJ whole genome shotgun (WGS) entry which is preliminary data.</text>
</comment>
<feature type="transmembrane region" description="Helical" evidence="21">
    <location>
        <begin position="691"/>
        <end position="714"/>
    </location>
</feature>
<keyword evidence="16" id="KW-0464">Manganese</keyword>
<dbReference type="Pfam" id="PF21436">
    <property type="entry name" value="STT3-PglB_core"/>
    <property type="match status" value="1"/>
</dbReference>
<dbReference type="GO" id="GO:0018279">
    <property type="term" value="P:protein N-linked glycosylation via asparagine"/>
    <property type="evidence" value="ECO:0007669"/>
    <property type="project" value="TreeGrafter"/>
</dbReference>
<dbReference type="GO" id="GO:0008374">
    <property type="term" value="F:O-acyltransferase activity"/>
    <property type="evidence" value="ECO:0007669"/>
    <property type="project" value="InterPro"/>
</dbReference>
<evidence type="ECO:0000256" key="2">
    <source>
        <dbReference type="ARBA" id="ARBA00001946"/>
    </source>
</evidence>
<feature type="transmembrane region" description="Helical" evidence="21">
    <location>
        <begin position="767"/>
        <end position="785"/>
    </location>
</feature>
<comment type="cofactor">
    <cofactor evidence="1">
        <name>Mn(2+)</name>
        <dbReference type="ChEBI" id="CHEBI:29035"/>
    </cofactor>
</comment>
<comment type="pathway">
    <text evidence="17">Phospholipid metabolism.</text>
</comment>
<evidence type="ECO:0000256" key="17">
    <source>
        <dbReference type="ARBA" id="ARBA00025707"/>
    </source>
</evidence>
<comment type="catalytic activity">
    <reaction evidence="19">
        <text>a di-trans,poly-cis-dolichyl diphosphooligosaccharide + L-asparaginyl-[protein] = N(4)-(oligosaccharide-(1-&gt;4)-N-acetyl-beta-D-glucosaminyl-(1-&gt;4)-N-acetyl-beta-D-glucosaminyl)-L-asparaginyl-[protein] + a di-trans,poly-cis-dolichyl diphosphate + H(+)</text>
        <dbReference type="Rhea" id="RHEA:22980"/>
        <dbReference type="Rhea" id="RHEA-COMP:12804"/>
        <dbReference type="Rhea" id="RHEA-COMP:12805"/>
        <dbReference type="Rhea" id="RHEA-COMP:19506"/>
        <dbReference type="Rhea" id="RHEA-COMP:19509"/>
        <dbReference type="ChEBI" id="CHEBI:15378"/>
        <dbReference type="ChEBI" id="CHEBI:50347"/>
        <dbReference type="ChEBI" id="CHEBI:57497"/>
        <dbReference type="ChEBI" id="CHEBI:57570"/>
        <dbReference type="ChEBI" id="CHEBI:132529"/>
        <dbReference type="EC" id="2.4.99.18"/>
    </reaction>
</comment>
<feature type="transmembrane region" description="Helical" evidence="21">
    <location>
        <begin position="71"/>
        <end position="93"/>
    </location>
</feature>
<dbReference type="GO" id="GO:0005789">
    <property type="term" value="C:endoplasmic reticulum membrane"/>
    <property type="evidence" value="ECO:0007669"/>
    <property type="project" value="UniProtKB-SubCell"/>
</dbReference>
<dbReference type="EC" id="2.4.99.18" evidence="6"/>
<dbReference type="InterPro" id="IPR048307">
    <property type="entry name" value="STT3_N"/>
</dbReference>
<dbReference type="GO" id="GO:0004579">
    <property type="term" value="F:dolichyl-diphosphooligosaccharide-protein glycotransferase activity"/>
    <property type="evidence" value="ECO:0007669"/>
    <property type="project" value="UniProtKB-EC"/>
</dbReference>
<dbReference type="SUPFAM" id="SSF69593">
    <property type="entry name" value="Glycerol-3-phosphate (1)-acyltransferase"/>
    <property type="match status" value="1"/>
</dbReference>
<keyword evidence="15" id="KW-0325">Glycoprotein</keyword>
<dbReference type="Pfam" id="PF01553">
    <property type="entry name" value="Acyltransferase"/>
    <property type="match status" value="1"/>
</dbReference>
<evidence type="ECO:0000256" key="5">
    <source>
        <dbReference type="ARBA" id="ARBA00010810"/>
    </source>
</evidence>
<evidence type="ECO:0000256" key="19">
    <source>
        <dbReference type="ARBA" id="ARBA00048829"/>
    </source>
</evidence>
<evidence type="ECO:0000256" key="20">
    <source>
        <dbReference type="ARBA" id="ARBA00062993"/>
    </source>
</evidence>
<dbReference type="PANTHER" id="PTHR13872">
    <property type="entry name" value="DOLICHYL-DIPHOSPHOOLIGOSACCHARIDE--PROTEIN GLYCOSYLTRANSFERASE SUBUNIT"/>
    <property type="match status" value="1"/>
</dbReference>
<dbReference type="Gene3D" id="3.40.50.12610">
    <property type="match status" value="1"/>
</dbReference>
<evidence type="ECO:0000256" key="1">
    <source>
        <dbReference type="ARBA" id="ARBA00001936"/>
    </source>
</evidence>
<feature type="domain" description="Phospholipid/glycerol acyltransferase" evidence="22">
    <location>
        <begin position="107"/>
        <end position="218"/>
    </location>
</feature>
<feature type="transmembrane region" description="Helical" evidence="21">
    <location>
        <begin position="669"/>
        <end position="685"/>
    </location>
</feature>
<evidence type="ECO:0000256" key="3">
    <source>
        <dbReference type="ARBA" id="ARBA00004477"/>
    </source>
</evidence>
<evidence type="ECO:0000256" key="8">
    <source>
        <dbReference type="ARBA" id="ARBA00022679"/>
    </source>
</evidence>
<evidence type="ECO:0000256" key="10">
    <source>
        <dbReference type="ARBA" id="ARBA00022723"/>
    </source>
</evidence>
<dbReference type="EMBL" id="CAJFCJ010000011">
    <property type="protein sequence ID" value="CAD5119811.1"/>
    <property type="molecule type" value="Genomic_DNA"/>
</dbReference>
<feature type="transmembrane region" description="Helical" evidence="21">
    <location>
        <begin position="962"/>
        <end position="979"/>
    </location>
</feature>
<dbReference type="SMART" id="SM00563">
    <property type="entry name" value="PlsC"/>
    <property type="match status" value="1"/>
</dbReference>
<evidence type="ECO:0000256" key="15">
    <source>
        <dbReference type="ARBA" id="ARBA00023180"/>
    </source>
</evidence>
<organism evidence="23 24">
    <name type="scientific">Dimorphilus gyrociliatus</name>
    <dbReference type="NCBI Taxonomy" id="2664684"/>
    <lineage>
        <taxon>Eukaryota</taxon>
        <taxon>Metazoa</taxon>
        <taxon>Spiralia</taxon>
        <taxon>Lophotrochozoa</taxon>
        <taxon>Annelida</taxon>
        <taxon>Polychaeta</taxon>
        <taxon>Polychaeta incertae sedis</taxon>
        <taxon>Dinophilidae</taxon>
        <taxon>Dimorphilus</taxon>
    </lineage>
</organism>
<dbReference type="CDD" id="cd07991">
    <property type="entry name" value="LPLAT_LPCAT1-like"/>
    <property type="match status" value="1"/>
</dbReference>
<dbReference type="InterPro" id="IPR002123">
    <property type="entry name" value="Plipid/glycerol_acylTrfase"/>
</dbReference>
<feature type="transmembrane region" description="Helical" evidence="21">
    <location>
        <begin position="614"/>
        <end position="634"/>
    </location>
</feature>
<dbReference type="InterPro" id="IPR048999">
    <property type="entry name" value="STT3-PglB_core"/>
</dbReference>
<dbReference type="InterPro" id="IPR003674">
    <property type="entry name" value="Oligo_trans_STT3"/>
</dbReference>
<sequence>MEDKKKMAVRPFVNKLKLNWPQKVQIAVMSLFVAPIRVCLVIFFVTTAWCFAKIGLYGHDPRRPMSFWRNFIFRPLVVNCCRLMFAGGGFYWAKFTGERVSAARAPILVIAPHSTFFDALIIVKLGLTTVVAKSGAANVPLFGTLLQFCQAIFVDREDQNSRQNTIQTMKDRSATGGKWPQIAIFPEGTCTNRTCVLKYKSGAFLPGVPVQPVVVRYPNELDTYSWTWRGIGVWKIFWFTLCQPFSRFEMHFLPVHDPSEEERQNPTLFGENVRNEMARALGVPTSEYSVDDCLLMDYSDHLLLRGIQLAENMVQFRFHFRQIKELTKENISNSILSTLQSTYADNSSITRDELVNILDIKTEASEERLTLALSTINETCEKVNWRKFFAIISFYSYPYNMRKSLMSLLISYKKGQQPLLGKDILQLFTQVLNSSTELFQILQNLFEEEKLYAEDEIEELLKMDEKTSFLIFDNKRSRHKDFEKLKSRVGIMTAVVAGYKLPKWLPRMSYAKQDTLLKLLILGVASILAFSTRLFSVLRFESVIHEFDPYFNYRTTRFLTEEGFYNFHNWFDDRAWYPLGRIIGGTIYPGLMVTSASLYHFLHFLNISIDIRNVCVFLAPLFSSFTVFVTYLLTSELRDAGAGLIAAAMIAVVPGYISRSVAGSYDNEGIAIFCMLFTYALWIKSVKTGSLFWSVLCSLAYFYMVSSWGGYVFLINLIPMHVLALMLTGRFSHRIYVAYSAVYCIGTILSMQISFVGFQPVQSSEHMAALGVFGLCQIHAFVDYIRSRLNKEQFGVLFRTLVLFAGSVAAVAFAIGTATGKISPWTGRFYSLLDPSYAKNNIPIIASVSEHQPTTWSSFYFDLQMLVFFFPVGLYFCFKKLTDANIFIILYGVTSIYFAGVMVRLMLVLAPVMCILSGIAISQTLKTYMKNLDDLVPGPAPQTNTKKSNKKIDSNYPVKNEVASGVVFMMCVFLIMYSFHCTWVTSEAYSSPSIVLSARGGDGGRIIFDDFREAYYWLRHNTAEDAKVMSWWDYGYQITAMANRTILVDNNTWNNTHISRVGQAMASPEHHAYEIMRELDVNYVLVIFGGLTGYSSDDINKFLWMVRIGGSTDKGSHIKEADYYTPQGEFRIDKEGSSTLLNCLMYKMCYYRFGSMYTEQSKPPGYDRVRNAEIGKKDFELDVLEEAYTTEHWLVRIYKVKDLENRGN</sequence>
<dbReference type="FunFam" id="3.40.50.12610:FF:000002">
    <property type="entry name" value="dolichyl-diphosphooligosaccharide--protein glycosyltransferase subunit STT3A"/>
    <property type="match status" value="1"/>
</dbReference>
<comment type="similarity">
    <text evidence="5">Belongs to the STT3 family.</text>
</comment>
<dbReference type="AlphaFoldDB" id="A0A7I8VU91"/>
<keyword evidence="9 21" id="KW-0812">Transmembrane</keyword>
<feature type="transmembrane region" description="Helical" evidence="21">
    <location>
        <begin position="582"/>
        <end position="602"/>
    </location>
</feature>
<comment type="pathway">
    <text evidence="4">Protein modification; protein glycosylation.</text>
</comment>
<dbReference type="UniPathway" id="UPA00378"/>
<evidence type="ECO:0000256" key="21">
    <source>
        <dbReference type="SAM" id="Phobius"/>
    </source>
</evidence>
<evidence type="ECO:0000256" key="9">
    <source>
        <dbReference type="ARBA" id="ARBA00022692"/>
    </source>
</evidence>
<keyword evidence="8" id="KW-0808">Transferase</keyword>
<dbReference type="GO" id="GO:0043687">
    <property type="term" value="P:post-translational protein modification"/>
    <property type="evidence" value="ECO:0007669"/>
    <property type="project" value="TreeGrafter"/>
</dbReference>
<evidence type="ECO:0000256" key="18">
    <source>
        <dbReference type="ARBA" id="ARBA00040922"/>
    </source>
</evidence>
<feature type="transmembrane region" description="Helical" evidence="21">
    <location>
        <begin position="890"/>
        <end position="921"/>
    </location>
</feature>
<comment type="subunit">
    <text evidence="20">Component of the oligosaccharyltransferase (OST) complex. There are 2 OST complexes, OST-A and OST-B, which contain STT3A or STT3B as catalytic subunit, respectively. OST-A and OST-B contain common core subunits RPN1, RPN2, OST48, OST4, DAD1 and TMEM258, and OST-A contains DC2/OSTC and KRTCAP2/KCP2 specific accessory subunits. OST-A complex assembly occurs through the formation of 3 subcomplexes. Subcomplex 1 contains RPN1 and TMEM258, subcomplex 2 contains the OST-A-specific subunits STT3A, DC2/OSTC, and KCP2 as well as the core subunit OST4, and subcomplex 3 contains RPN2, DAD1, and OST48. The OST-A complex can form stable complexes with the Sec61 complex or with both the Sec61 and TRAP complexes.</text>
</comment>
<evidence type="ECO:0000259" key="22">
    <source>
        <dbReference type="SMART" id="SM00563"/>
    </source>
</evidence>
<evidence type="ECO:0000256" key="12">
    <source>
        <dbReference type="ARBA" id="ARBA00022842"/>
    </source>
</evidence>
<keyword evidence="10" id="KW-0479">Metal-binding</keyword>
<feature type="transmembrane region" description="Helical" evidence="21">
    <location>
        <begin position="640"/>
        <end position="657"/>
    </location>
</feature>
<evidence type="ECO:0000256" key="6">
    <source>
        <dbReference type="ARBA" id="ARBA00012605"/>
    </source>
</evidence>
<accession>A0A7I8VU91</accession>
<evidence type="ECO:0000256" key="14">
    <source>
        <dbReference type="ARBA" id="ARBA00023136"/>
    </source>
</evidence>
<dbReference type="Proteomes" id="UP000549394">
    <property type="component" value="Unassembled WGS sequence"/>
</dbReference>
<feature type="transmembrane region" description="Helical" evidence="21">
    <location>
        <begin position="797"/>
        <end position="818"/>
    </location>
</feature>
<evidence type="ECO:0000256" key="16">
    <source>
        <dbReference type="ARBA" id="ARBA00023211"/>
    </source>
</evidence>
<reference evidence="23 24" key="1">
    <citation type="submission" date="2020-08" db="EMBL/GenBank/DDBJ databases">
        <authorList>
            <person name="Hejnol A."/>
        </authorList>
    </citation>
    <scope>NUCLEOTIDE SEQUENCE [LARGE SCALE GENOMIC DNA]</scope>
</reference>
<dbReference type="PANTHER" id="PTHR13872:SF43">
    <property type="entry name" value="DOLICHYL-DIPHOSPHOOLIGOSACCHARIDE--PROTEIN GLYCOSYLTRANSFERASE SUBUNIT STT3A"/>
    <property type="match status" value="1"/>
</dbReference>
<feature type="transmembrane region" description="Helical" evidence="21">
    <location>
        <begin position="859"/>
        <end position="878"/>
    </location>
</feature>
<keyword evidence="11" id="KW-0256">Endoplasmic reticulum</keyword>
<dbReference type="OrthoDB" id="10261066at2759"/>
<comment type="cofactor">
    <cofactor evidence="2">
        <name>Mg(2+)</name>
        <dbReference type="ChEBI" id="CHEBI:18420"/>
    </cofactor>
</comment>
<feature type="transmembrane region" description="Helical" evidence="21">
    <location>
        <begin position="516"/>
        <end position="535"/>
    </location>
</feature>
<keyword evidence="13 21" id="KW-1133">Transmembrane helix</keyword>
<name>A0A7I8VU91_9ANNE</name>
<comment type="subcellular location">
    <subcellularLocation>
        <location evidence="3">Endoplasmic reticulum membrane</location>
        <topology evidence="3">Multi-pass membrane protein</topology>
    </subcellularLocation>
</comment>